<proteinExistence type="predicted"/>
<evidence type="ECO:0000313" key="1">
    <source>
        <dbReference type="EMBL" id="WTP91612.1"/>
    </source>
</evidence>
<reference evidence="1" key="1">
    <citation type="submission" date="2022-10" db="EMBL/GenBank/DDBJ databases">
        <title>The complete genomes of actinobacterial strains from the NBC collection.</title>
        <authorList>
            <person name="Joergensen T.S."/>
            <person name="Alvarez Arevalo M."/>
            <person name="Sterndorff E.B."/>
            <person name="Faurdal D."/>
            <person name="Vuksanovic O."/>
            <person name="Mourched A.-S."/>
            <person name="Charusanti P."/>
            <person name="Shaw S."/>
            <person name="Blin K."/>
            <person name="Weber T."/>
        </authorList>
    </citation>
    <scope>NUCLEOTIDE SEQUENCE</scope>
    <source>
        <strain evidence="1">NBC 00180</strain>
    </source>
</reference>
<organism evidence="1">
    <name type="scientific">Streptomyces sp. NBC_00180</name>
    <dbReference type="NCBI Taxonomy" id="2903632"/>
    <lineage>
        <taxon>Bacteria</taxon>
        <taxon>Bacillati</taxon>
        <taxon>Actinomycetota</taxon>
        <taxon>Actinomycetes</taxon>
        <taxon>Kitasatosporales</taxon>
        <taxon>Streptomycetaceae</taxon>
        <taxon>Streptomyces</taxon>
    </lineage>
</organism>
<protein>
    <submittedName>
        <fullName evidence="1">Uncharacterized protein</fullName>
    </submittedName>
</protein>
<accession>A0AAU1I955</accession>
<name>A0AAU1I955_9ACTN</name>
<sequence>MTPCAAWHGLWSARLGTWYSRPLGEPHDALAGCRLLLLDELQAMAQSASAARW</sequence>
<gene>
    <name evidence="1" type="ORF">OG477_43010</name>
</gene>
<dbReference type="EMBL" id="CP108140">
    <property type="protein sequence ID" value="WTP91612.1"/>
    <property type="molecule type" value="Genomic_DNA"/>
</dbReference>
<dbReference type="AlphaFoldDB" id="A0AAU1I955"/>